<dbReference type="PIRSF" id="PIRSF000137">
    <property type="entry name" value="Alcohol_oxidase"/>
    <property type="match status" value="1"/>
</dbReference>
<dbReference type="InterPro" id="IPR000172">
    <property type="entry name" value="GMC_OxRdtase_N"/>
</dbReference>
<protein>
    <submittedName>
        <fullName evidence="7">GMC family oxidoreductase</fullName>
    </submittedName>
</protein>
<sequence>MEVERPEQFTNADVILGGGLCGLLLAVELATRLRQSDRKIIVVEATGGEVPRRDLERPFRWLRLLGSEADYNHPTQPCEALAGRQIMWPRGRGWGGSGRINSMIWFPPTETDIANLVDVLREHDGDVPSKLNSALEQAKSWIRPEPARWLSGSGRLFLDAMKDADQCQFAAYDRLNRGGRRWTAWQAVSELLQQNPQAGQGLSFVRADVHSLRIQDGQATDLVWADRSTSRLDDDCQVISCLGTIGSPTLLQRSGHQVTGLGENLHDHLIMPVIHGTDSDILTDDVTDARSLASWQHSGAGRIACNVAECGGLDPDQRWQLHVTPTDYLRFPNSQRRGAMTIGVNVTQPKSRGRIRWTADEMSIETGYWNDSKDRDQLLAGVHWVRELVSRSRLATVLGAETIPGAKRTSDAALIAAMQRYTQTLYHPAGTCALGDVVDSQFKVRGLNNVRMVDASLLPKPTVGNPTATLAMLTCYAANRIA</sequence>
<comment type="cofactor">
    <cofactor evidence="1">
        <name>FAD</name>
        <dbReference type="ChEBI" id="CHEBI:57692"/>
    </cofactor>
</comment>
<evidence type="ECO:0000256" key="1">
    <source>
        <dbReference type="ARBA" id="ARBA00001974"/>
    </source>
</evidence>
<dbReference type="PANTHER" id="PTHR11552">
    <property type="entry name" value="GLUCOSE-METHANOL-CHOLINE GMC OXIDOREDUCTASE"/>
    <property type="match status" value="1"/>
</dbReference>
<dbReference type="Proteomes" id="UP001430306">
    <property type="component" value="Unassembled WGS sequence"/>
</dbReference>
<reference evidence="7" key="1">
    <citation type="submission" date="2021-11" db="EMBL/GenBank/DDBJ databases">
        <title>Genome sequence.</title>
        <authorList>
            <person name="Sun Q."/>
        </authorList>
    </citation>
    <scope>NUCLEOTIDE SEQUENCE</scope>
    <source>
        <strain evidence="7">JC740</strain>
    </source>
</reference>
<evidence type="ECO:0000259" key="6">
    <source>
        <dbReference type="PROSITE" id="PS00623"/>
    </source>
</evidence>
<evidence type="ECO:0000256" key="5">
    <source>
        <dbReference type="RuleBase" id="RU003968"/>
    </source>
</evidence>
<dbReference type="Gene3D" id="3.50.50.60">
    <property type="entry name" value="FAD/NAD(P)-binding domain"/>
    <property type="match status" value="1"/>
</dbReference>
<proteinExistence type="inferred from homology"/>
<evidence type="ECO:0000313" key="8">
    <source>
        <dbReference type="Proteomes" id="UP001430306"/>
    </source>
</evidence>
<dbReference type="RefSeq" id="WP_230272489.1">
    <property type="nucleotide sequence ID" value="NZ_JAJKFW010000014.1"/>
</dbReference>
<dbReference type="PANTHER" id="PTHR11552:SF147">
    <property type="entry name" value="CHOLINE DEHYDROGENASE, MITOCHONDRIAL"/>
    <property type="match status" value="1"/>
</dbReference>
<keyword evidence="3 5" id="KW-0285">Flavoprotein</keyword>
<dbReference type="Pfam" id="PF00732">
    <property type="entry name" value="GMC_oxred_N"/>
    <property type="match status" value="1"/>
</dbReference>
<dbReference type="Pfam" id="PF05199">
    <property type="entry name" value="GMC_oxred_C"/>
    <property type="match status" value="1"/>
</dbReference>
<dbReference type="PROSITE" id="PS00623">
    <property type="entry name" value="GMC_OXRED_1"/>
    <property type="match status" value="1"/>
</dbReference>
<feature type="domain" description="Glucose-methanol-choline oxidoreductase N-terminal" evidence="6">
    <location>
        <begin position="91"/>
        <end position="114"/>
    </location>
</feature>
<dbReference type="SUPFAM" id="SSF51905">
    <property type="entry name" value="FAD/NAD(P)-binding domain"/>
    <property type="match status" value="1"/>
</dbReference>
<dbReference type="Gene3D" id="3.30.410.40">
    <property type="match status" value="1"/>
</dbReference>
<keyword evidence="4 5" id="KW-0274">FAD</keyword>
<dbReference type="InterPro" id="IPR012132">
    <property type="entry name" value="GMC_OxRdtase"/>
</dbReference>
<name>A0ABS8NEU9_9BACT</name>
<dbReference type="EMBL" id="JAJKFW010000014">
    <property type="protein sequence ID" value="MCC9641949.1"/>
    <property type="molecule type" value="Genomic_DNA"/>
</dbReference>
<evidence type="ECO:0000256" key="2">
    <source>
        <dbReference type="ARBA" id="ARBA00010790"/>
    </source>
</evidence>
<evidence type="ECO:0000256" key="3">
    <source>
        <dbReference type="ARBA" id="ARBA00022630"/>
    </source>
</evidence>
<dbReference type="SUPFAM" id="SSF54373">
    <property type="entry name" value="FAD-linked reductases, C-terminal domain"/>
    <property type="match status" value="1"/>
</dbReference>
<keyword evidence="8" id="KW-1185">Reference proteome</keyword>
<organism evidence="7 8">
    <name type="scientific">Rhodopirellula halodulae</name>
    <dbReference type="NCBI Taxonomy" id="2894198"/>
    <lineage>
        <taxon>Bacteria</taxon>
        <taxon>Pseudomonadati</taxon>
        <taxon>Planctomycetota</taxon>
        <taxon>Planctomycetia</taxon>
        <taxon>Pirellulales</taxon>
        <taxon>Pirellulaceae</taxon>
        <taxon>Rhodopirellula</taxon>
    </lineage>
</organism>
<dbReference type="InterPro" id="IPR007867">
    <property type="entry name" value="GMC_OxRtase_C"/>
</dbReference>
<accession>A0ABS8NEU9</accession>
<comment type="similarity">
    <text evidence="2 5">Belongs to the GMC oxidoreductase family.</text>
</comment>
<gene>
    <name evidence="7" type="ORF">LOC71_06655</name>
</gene>
<evidence type="ECO:0000256" key="4">
    <source>
        <dbReference type="ARBA" id="ARBA00022827"/>
    </source>
</evidence>
<evidence type="ECO:0000313" key="7">
    <source>
        <dbReference type="EMBL" id="MCC9641949.1"/>
    </source>
</evidence>
<comment type="caution">
    <text evidence="7">The sequence shown here is derived from an EMBL/GenBank/DDBJ whole genome shotgun (WGS) entry which is preliminary data.</text>
</comment>
<dbReference type="InterPro" id="IPR036188">
    <property type="entry name" value="FAD/NAD-bd_sf"/>
</dbReference>